<gene>
    <name evidence="4" type="ORF">PG986_010590</name>
</gene>
<organism evidence="4 5">
    <name type="scientific">Apiospora aurea</name>
    <dbReference type="NCBI Taxonomy" id="335848"/>
    <lineage>
        <taxon>Eukaryota</taxon>
        <taxon>Fungi</taxon>
        <taxon>Dikarya</taxon>
        <taxon>Ascomycota</taxon>
        <taxon>Pezizomycotina</taxon>
        <taxon>Sordariomycetes</taxon>
        <taxon>Xylariomycetidae</taxon>
        <taxon>Amphisphaeriales</taxon>
        <taxon>Apiosporaceae</taxon>
        <taxon>Apiospora</taxon>
    </lineage>
</organism>
<proteinExistence type="predicted"/>
<name>A0ABR1Q3D5_9PEZI</name>
<dbReference type="SUPFAM" id="SSF56801">
    <property type="entry name" value="Acetyl-CoA synthetase-like"/>
    <property type="match status" value="1"/>
</dbReference>
<dbReference type="Gene3D" id="3.40.50.12780">
    <property type="entry name" value="N-terminal domain of ligase-like"/>
    <property type="match status" value="1"/>
</dbReference>
<keyword evidence="5" id="KW-1185">Reference proteome</keyword>
<evidence type="ECO:0000313" key="4">
    <source>
        <dbReference type="EMBL" id="KAK7946269.1"/>
    </source>
</evidence>
<evidence type="ECO:0000256" key="1">
    <source>
        <dbReference type="ARBA" id="ARBA00022450"/>
    </source>
</evidence>
<dbReference type="PANTHER" id="PTHR45527:SF1">
    <property type="entry name" value="FATTY ACID SYNTHASE"/>
    <property type="match status" value="1"/>
</dbReference>
<dbReference type="EMBL" id="JAQQWE010000007">
    <property type="protein sequence ID" value="KAK7946269.1"/>
    <property type="molecule type" value="Genomic_DNA"/>
</dbReference>
<keyword evidence="2" id="KW-0597">Phosphoprotein</keyword>
<sequence>MSFEQTLFALCFGRTLLLLERSFRGGSFAITKLVAQKGITFTVATPTEYDSWLNHGLNERFRDSEWRVALSGGEHVADRLVTQFRDMGKVDLRLFNTYGPTETTVIATAMKIHYHTSNAGAGSPMAVGVPLPNYSVYAVDEQLEIVPPGVKGEIFIGGPGVADGYLNSHVTTSERFITDIFATDEAKAKGWSMMHRTGDVGRWTANGALLIEGRMTGDTQVKLRRIRIDLREVEAAIMNEAGSSLSEVVVSVRSSTPESSEFLLAHVVLNPAYQEAEHKSFL</sequence>
<evidence type="ECO:0000259" key="3">
    <source>
        <dbReference type="Pfam" id="PF00501"/>
    </source>
</evidence>
<dbReference type="GeneID" id="92079874"/>
<dbReference type="InterPro" id="IPR045851">
    <property type="entry name" value="AMP-bd_C_sf"/>
</dbReference>
<dbReference type="Gene3D" id="3.30.300.30">
    <property type="match status" value="1"/>
</dbReference>
<dbReference type="RefSeq" id="XP_066696303.1">
    <property type="nucleotide sequence ID" value="XM_066846812.1"/>
</dbReference>
<dbReference type="PANTHER" id="PTHR45527">
    <property type="entry name" value="NONRIBOSOMAL PEPTIDE SYNTHETASE"/>
    <property type="match status" value="1"/>
</dbReference>
<dbReference type="InterPro" id="IPR042099">
    <property type="entry name" value="ANL_N_sf"/>
</dbReference>
<reference evidence="4 5" key="1">
    <citation type="submission" date="2023-01" db="EMBL/GenBank/DDBJ databases">
        <title>Analysis of 21 Apiospora genomes using comparative genomics revels a genus with tremendous synthesis potential of carbohydrate active enzymes and secondary metabolites.</title>
        <authorList>
            <person name="Sorensen T."/>
        </authorList>
    </citation>
    <scope>NUCLEOTIDE SEQUENCE [LARGE SCALE GENOMIC DNA]</scope>
    <source>
        <strain evidence="4 5">CBS 24483</strain>
    </source>
</reference>
<evidence type="ECO:0000313" key="5">
    <source>
        <dbReference type="Proteomes" id="UP001391051"/>
    </source>
</evidence>
<dbReference type="Proteomes" id="UP001391051">
    <property type="component" value="Unassembled WGS sequence"/>
</dbReference>
<feature type="domain" description="AMP-dependent synthetase/ligase" evidence="3">
    <location>
        <begin position="5"/>
        <end position="166"/>
    </location>
</feature>
<comment type="caution">
    <text evidence="4">The sequence shown here is derived from an EMBL/GenBank/DDBJ whole genome shotgun (WGS) entry which is preliminary data.</text>
</comment>
<keyword evidence="1" id="KW-0596">Phosphopantetheine</keyword>
<protein>
    <submittedName>
        <fullName evidence="4">Hybrid PKS-NRPS biosynthetic cluster</fullName>
    </submittedName>
</protein>
<evidence type="ECO:0000256" key="2">
    <source>
        <dbReference type="ARBA" id="ARBA00022553"/>
    </source>
</evidence>
<dbReference type="InterPro" id="IPR000873">
    <property type="entry name" value="AMP-dep_synth/lig_dom"/>
</dbReference>
<accession>A0ABR1Q3D5</accession>
<dbReference type="Pfam" id="PF00501">
    <property type="entry name" value="AMP-binding"/>
    <property type="match status" value="1"/>
</dbReference>